<organism evidence="1 2">
    <name type="scientific">Serendipita vermifera MAFF 305830</name>
    <dbReference type="NCBI Taxonomy" id="933852"/>
    <lineage>
        <taxon>Eukaryota</taxon>
        <taxon>Fungi</taxon>
        <taxon>Dikarya</taxon>
        <taxon>Basidiomycota</taxon>
        <taxon>Agaricomycotina</taxon>
        <taxon>Agaricomycetes</taxon>
        <taxon>Sebacinales</taxon>
        <taxon>Serendipitaceae</taxon>
        <taxon>Serendipita</taxon>
    </lineage>
</organism>
<name>A0A0C2W3Z1_SERVB</name>
<accession>A0A0C2W3Z1</accession>
<keyword evidence="2" id="KW-1185">Reference proteome</keyword>
<reference evidence="1 2" key="1">
    <citation type="submission" date="2014-04" db="EMBL/GenBank/DDBJ databases">
        <authorList>
            <consortium name="DOE Joint Genome Institute"/>
            <person name="Kuo A."/>
            <person name="Zuccaro A."/>
            <person name="Kohler A."/>
            <person name="Nagy L.G."/>
            <person name="Floudas D."/>
            <person name="Copeland A."/>
            <person name="Barry K.W."/>
            <person name="Cichocki N."/>
            <person name="Veneault-Fourrey C."/>
            <person name="LaButti K."/>
            <person name="Lindquist E.A."/>
            <person name="Lipzen A."/>
            <person name="Lundell T."/>
            <person name="Morin E."/>
            <person name="Murat C."/>
            <person name="Sun H."/>
            <person name="Tunlid A."/>
            <person name="Henrissat B."/>
            <person name="Grigoriev I.V."/>
            <person name="Hibbett D.S."/>
            <person name="Martin F."/>
            <person name="Nordberg H.P."/>
            <person name="Cantor M.N."/>
            <person name="Hua S.X."/>
        </authorList>
    </citation>
    <scope>NUCLEOTIDE SEQUENCE [LARGE SCALE GENOMIC DNA]</scope>
    <source>
        <strain evidence="1 2">MAFF 305830</strain>
    </source>
</reference>
<evidence type="ECO:0000313" key="2">
    <source>
        <dbReference type="Proteomes" id="UP000054097"/>
    </source>
</evidence>
<gene>
    <name evidence="1" type="ORF">M408DRAFT_110927</name>
</gene>
<dbReference type="Proteomes" id="UP000054097">
    <property type="component" value="Unassembled WGS sequence"/>
</dbReference>
<sequence length="77" mass="9191">METTCLSLFLNARITLGFFRASKSKQKGNYISLKHRHSYEETPHDKKVFTGYRLQQTRGGYTKPADRRMQFGQPYWW</sequence>
<proteinExistence type="predicted"/>
<reference evidence="2" key="2">
    <citation type="submission" date="2015-01" db="EMBL/GenBank/DDBJ databases">
        <title>Evolutionary Origins and Diversification of the Mycorrhizal Mutualists.</title>
        <authorList>
            <consortium name="DOE Joint Genome Institute"/>
            <consortium name="Mycorrhizal Genomics Consortium"/>
            <person name="Kohler A."/>
            <person name="Kuo A."/>
            <person name="Nagy L.G."/>
            <person name="Floudas D."/>
            <person name="Copeland A."/>
            <person name="Barry K.W."/>
            <person name="Cichocki N."/>
            <person name="Veneault-Fourrey C."/>
            <person name="LaButti K."/>
            <person name="Lindquist E.A."/>
            <person name="Lipzen A."/>
            <person name="Lundell T."/>
            <person name="Morin E."/>
            <person name="Murat C."/>
            <person name="Riley R."/>
            <person name="Ohm R."/>
            <person name="Sun H."/>
            <person name="Tunlid A."/>
            <person name="Henrissat B."/>
            <person name="Grigoriev I.V."/>
            <person name="Hibbett D.S."/>
            <person name="Martin F."/>
        </authorList>
    </citation>
    <scope>NUCLEOTIDE SEQUENCE [LARGE SCALE GENOMIC DNA]</scope>
    <source>
        <strain evidence="2">MAFF 305830</strain>
    </source>
</reference>
<evidence type="ECO:0000313" key="1">
    <source>
        <dbReference type="EMBL" id="KIM21173.1"/>
    </source>
</evidence>
<dbReference type="HOGENOM" id="CLU_2639638_0_0_1"/>
<dbReference type="EMBL" id="KN824391">
    <property type="protein sequence ID" value="KIM21173.1"/>
    <property type="molecule type" value="Genomic_DNA"/>
</dbReference>
<protein>
    <submittedName>
        <fullName evidence="1">Uncharacterized protein</fullName>
    </submittedName>
</protein>
<dbReference type="AlphaFoldDB" id="A0A0C2W3Z1"/>